<comment type="caution">
    <text evidence="2">The sequence shown here is derived from an EMBL/GenBank/DDBJ whole genome shotgun (WGS) entry which is preliminary data.</text>
</comment>
<feature type="transmembrane region" description="Helical" evidence="1">
    <location>
        <begin position="101"/>
        <end position="127"/>
    </location>
</feature>
<proteinExistence type="predicted"/>
<evidence type="ECO:0000313" key="3">
    <source>
        <dbReference type="Proteomes" id="UP000176484"/>
    </source>
</evidence>
<feature type="transmembrane region" description="Helical" evidence="1">
    <location>
        <begin position="72"/>
        <end position="95"/>
    </location>
</feature>
<name>A0A1F6TKR1_9BACT</name>
<keyword evidence="1" id="KW-1133">Transmembrane helix</keyword>
<dbReference type="EMBL" id="MFTD01000042">
    <property type="protein sequence ID" value="OGI45668.1"/>
    <property type="molecule type" value="Genomic_DNA"/>
</dbReference>
<sequence>MKKFGLIMIGVVGCSGLAGVIIFFSSLDIASRGGTTSDVLPYLASFIPLAYSIILLYKILKNKEFDKNHKNTLHLLIWPSFITLIISIFLTVITITSKEMMGVFFVVVVLLVGTSIASVLSFVGLIIDSIQNKKHLN</sequence>
<feature type="transmembrane region" description="Helical" evidence="1">
    <location>
        <begin position="7"/>
        <end position="27"/>
    </location>
</feature>
<accession>A0A1F6TKR1</accession>
<evidence type="ECO:0000313" key="2">
    <source>
        <dbReference type="EMBL" id="OGI45668.1"/>
    </source>
</evidence>
<organism evidence="2 3">
    <name type="scientific">Candidatus Nomurabacteria bacterium GWB1_40_6</name>
    <dbReference type="NCBI Taxonomy" id="1801727"/>
    <lineage>
        <taxon>Bacteria</taxon>
        <taxon>Candidatus Nomuraibacteriota</taxon>
    </lineage>
</organism>
<feature type="transmembrane region" description="Helical" evidence="1">
    <location>
        <begin position="39"/>
        <end position="60"/>
    </location>
</feature>
<evidence type="ECO:0000256" key="1">
    <source>
        <dbReference type="SAM" id="Phobius"/>
    </source>
</evidence>
<keyword evidence="1" id="KW-0472">Membrane</keyword>
<keyword evidence="1" id="KW-0812">Transmembrane</keyword>
<reference evidence="2 3" key="1">
    <citation type="journal article" date="2016" name="Nat. Commun.">
        <title>Thousands of microbial genomes shed light on interconnected biogeochemical processes in an aquifer system.</title>
        <authorList>
            <person name="Anantharaman K."/>
            <person name="Brown C.T."/>
            <person name="Hug L.A."/>
            <person name="Sharon I."/>
            <person name="Castelle C.J."/>
            <person name="Probst A.J."/>
            <person name="Thomas B.C."/>
            <person name="Singh A."/>
            <person name="Wilkins M.J."/>
            <person name="Karaoz U."/>
            <person name="Brodie E.L."/>
            <person name="Williams K.H."/>
            <person name="Hubbard S.S."/>
            <person name="Banfield J.F."/>
        </authorList>
    </citation>
    <scope>NUCLEOTIDE SEQUENCE [LARGE SCALE GENOMIC DNA]</scope>
</reference>
<gene>
    <name evidence="2" type="ORF">A2121_03050</name>
</gene>
<protein>
    <submittedName>
        <fullName evidence="2">Uncharacterized protein</fullName>
    </submittedName>
</protein>
<dbReference type="AlphaFoldDB" id="A0A1F6TKR1"/>
<dbReference type="Proteomes" id="UP000176484">
    <property type="component" value="Unassembled WGS sequence"/>
</dbReference>